<dbReference type="InterPro" id="IPR027417">
    <property type="entry name" value="P-loop_NTPase"/>
</dbReference>
<evidence type="ECO:0008006" key="2">
    <source>
        <dbReference type="Google" id="ProtNLM"/>
    </source>
</evidence>
<dbReference type="EMBL" id="MN740521">
    <property type="protein sequence ID" value="QHU30919.1"/>
    <property type="molecule type" value="Genomic_DNA"/>
</dbReference>
<dbReference type="GO" id="GO:0016020">
    <property type="term" value="C:membrane"/>
    <property type="evidence" value="ECO:0007669"/>
    <property type="project" value="InterPro"/>
</dbReference>
<proteinExistence type="predicted"/>
<organism evidence="1">
    <name type="scientific">viral metagenome</name>
    <dbReference type="NCBI Taxonomy" id="1070528"/>
    <lineage>
        <taxon>unclassified sequences</taxon>
        <taxon>metagenomes</taxon>
        <taxon>organismal metagenomes</taxon>
    </lineage>
</organism>
<dbReference type="AlphaFoldDB" id="A0A6C0LJ38"/>
<reference evidence="1" key="1">
    <citation type="journal article" date="2020" name="Nature">
        <title>Giant virus diversity and host interactions through global metagenomics.</title>
        <authorList>
            <person name="Schulz F."/>
            <person name="Roux S."/>
            <person name="Paez-Espino D."/>
            <person name="Jungbluth S."/>
            <person name="Walsh D.A."/>
            <person name="Denef V.J."/>
            <person name="McMahon K.D."/>
            <person name="Konstantinidis K.T."/>
            <person name="Eloe-Fadrosh E.A."/>
            <person name="Kyrpides N.C."/>
            <person name="Woyke T."/>
        </authorList>
    </citation>
    <scope>NUCLEOTIDE SEQUENCE</scope>
    <source>
        <strain evidence="1">GVMAG-M-3300027892-73</strain>
    </source>
</reference>
<evidence type="ECO:0000313" key="1">
    <source>
        <dbReference type="EMBL" id="QHU30919.1"/>
    </source>
</evidence>
<dbReference type="SUPFAM" id="SSF52540">
    <property type="entry name" value="P-loop containing nucleoside triphosphate hydrolases"/>
    <property type="match status" value="1"/>
</dbReference>
<dbReference type="Gene3D" id="3.40.50.300">
    <property type="entry name" value="P-loop containing nucleotide triphosphate hydrolases"/>
    <property type="match status" value="1"/>
</dbReference>
<sequence length="211" mass="24946">MPYFKNDTINLLFIHIPKTGGSSVEFYFSNKFDVPLNNNSLYLFIDDEIKLTKNILVTSSLQHLTYNQMIQNNHLFNIDFNDIKIITIVRNPYKRIISDLFYLEKINSTTSSEEAFDIINDYLVSDDVDNHNIPQYKFIIDENNKIISNISILKTETLTNNMNDLGYADFDRHDNVNINKVNYFDYLNNKSIEVINDFYHLDFVFFNYNKI</sequence>
<dbReference type="InterPro" id="IPR005331">
    <property type="entry name" value="Sulfotransferase"/>
</dbReference>
<name>A0A6C0LJ38_9ZZZZ</name>
<protein>
    <recommendedName>
        <fullName evidence="2">Sulfotransferase domain-containing protein</fullName>
    </recommendedName>
</protein>
<accession>A0A6C0LJ38</accession>
<dbReference type="Pfam" id="PF03567">
    <property type="entry name" value="Sulfotransfer_2"/>
    <property type="match status" value="1"/>
</dbReference>
<dbReference type="GO" id="GO:0008146">
    <property type="term" value="F:sulfotransferase activity"/>
    <property type="evidence" value="ECO:0007669"/>
    <property type="project" value="InterPro"/>
</dbReference>